<keyword evidence="3" id="KW-1003">Cell membrane</keyword>
<feature type="transmembrane region" description="Helical" evidence="4">
    <location>
        <begin position="337"/>
        <end position="356"/>
    </location>
</feature>
<evidence type="ECO:0000256" key="3">
    <source>
        <dbReference type="ARBA" id="ARBA00022475"/>
    </source>
</evidence>
<dbReference type="InterPro" id="IPR011701">
    <property type="entry name" value="MFS"/>
</dbReference>
<dbReference type="PANTHER" id="PTHR43045:SF1">
    <property type="entry name" value="SHIKIMATE TRANSPORTER"/>
    <property type="match status" value="1"/>
</dbReference>
<feature type="transmembrane region" description="Helical" evidence="4">
    <location>
        <begin position="257"/>
        <end position="274"/>
    </location>
</feature>
<feature type="transmembrane region" description="Helical" evidence="4">
    <location>
        <begin position="151"/>
        <end position="169"/>
    </location>
</feature>
<feature type="transmembrane region" description="Helical" evidence="4">
    <location>
        <begin position="32"/>
        <end position="56"/>
    </location>
</feature>
<reference evidence="6" key="1">
    <citation type="journal article" date="2021" name="Environ. Microbiol.">
        <title>New insights into the diversity and evolution of the archaeal mobilome from three complete genomes of Saccharolobus shibatae.</title>
        <authorList>
            <person name="Medvedeva S."/>
            <person name="Brandt D."/>
            <person name="Cvirkaite-Krupovic V."/>
            <person name="Liu Y."/>
            <person name="Severinov K."/>
            <person name="Ishino S."/>
            <person name="Ishino Y."/>
            <person name="Prangishvili D."/>
            <person name="Kalinowski J."/>
            <person name="Krupovic M."/>
        </authorList>
    </citation>
    <scope>NUCLEOTIDE SEQUENCE</scope>
    <source>
        <strain evidence="6">B12</strain>
    </source>
</reference>
<feature type="transmembrane region" description="Helical" evidence="4">
    <location>
        <begin position="7"/>
        <end position="26"/>
    </location>
</feature>
<dbReference type="EMBL" id="CP077717">
    <property type="protein sequence ID" value="QXJ29471.1"/>
    <property type="molecule type" value="Genomic_DNA"/>
</dbReference>
<evidence type="ECO:0000256" key="4">
    <source>
        <dbReference type="SAM" id="Phobius"/>
    </source>
</evidence>
<feature type="domain" description="Major facilitator superfamily (MFS) profile" evidence="5">
    <location>
        <begin position="1"/>
        <end position="360"/>
    </location>
</feature>
<dbReference type="GO" id="GO:0022857">
    <property type="term" value="F:transmembrane transporter activity"/>
    <property type="evidence" value="ECO:0007669"/>
    <property type="project" value="InterPro"/>
</dbReference>
<comment type="subcellular location">
    <subcellularLocation>
        <location evidence="1">Cell membrane</location>
        <topology evidence="1">Multi-pass membrane protein</topology>
    </subcellularLocation>
</comment>
<feature type="transmembrane region" description="Helical" evidence="4">
    <location>
        <begin position="224"/>
        <end position="245"/>
    </location>
</feature>
<evidence type="ECO:0000313" key="6">
    <source>
        <dbReference type="EMBL" id="QXJ29471.1"/>
    </source>
</evidence>
<evidence type="ECO:0000313" key="7">
    <source>
        <dbReference type="Proteomes" id="UP000694018"/>
    </source>
</evidence>
<accession>A0A8F5BQI1</accession>
<dbReference type="Pfam" id="PF07690">
    <property type="entry name" value="MFS_1"/>
    <property type="match status" value="2"/>
</dbReference>
<dbReference type="InterPro" id="IPR020846">
    <property type="entry name" value="MFS_dom"/>
</dbReference>
<feature type="transmembrane region" description="Helical" evidence="4">
    <location>
        <begin position="125"/>
        <end position="145"/>
    </location>
</feature>
<dbReference type="GO" id="GO:0005886">
    <property type="term" value="C:plasma membrane"/>
    <property type="evidence" value="ECO:0007669"/>
    <property type="project" value="UniProtKB-SubCell"/>
</dbReference>
<keyword evidence="4" id="KW-0812">Transmembrane</keyword>
<dbReference type="OrthoDB" id="37222at2157"/>
<dbReference type="KEGG" id="sshi:J5U23_02340"/>
<proteinExistence type="predicted"/>
<feature type="transmembrane region" description="Helical" evidence="4">
    <location>
        <begin position="91"/>
        <end position="113"/>
    </location>
</feature>
<dbReference type="AlphaFoldDB" id="A0A8F5BQI1"/>
<organism evidence="6 7">
    <name type="scientific">Saccharolobus shibatae (strain ATCC 51178 / DSM 5389 / JCM 8931 / NBRC 15437 / B12)</name>
    <name type="common">Sulfolobus shibatae</name>
    <dbReference type="NCBI Taxonomy" id="523848"/>
    <lineage>
        <taxon>Archaea</taxon>
        <taxon>Thermoproteota</taxon>
        <taxon>Thermoprotei</taxon>
        <taxon>Sulfolobales</taxon>
        <taxon>Sulfolobaceae</taxon>
        <taxon>Saccharolobus</taxon>
    </lineage>
</organism>
<keyword evidence="4" id="KW-0472">Membrane</keyword>
<evidence type="ECO:0000256" key="2">
    <source>
        <dbReference type="ARBA" id="ARBA00022448"/>
    </source>
</evidence>
<protein>
    <recommendedName>
        <fullName evidence="5">Major facilitator superfamily (MFS) profile domain-containing protein</fullName>
    </recommendedName>
</protein>
<sequence length="364" mass="40519">MRTLVGSILLTISQWYAFFLFSQLSFIEFNVIIGSIIFVLGFIARMLGSIIFGYIGDRVNRRVALILTGITLAVSSLIVLIPNVYPLIISRLLQGLSLGGEWGGASTIVIEAYSEHKFRGFITSLLQLSVPIGVILSSLTILVIYNYSVYWPYSFLSITFLSLLSLLLVKDVTAQKVTRSETQPLLEAMRHDWKNILKSIGIKVSESANFYIFTSYIFINSSSISFLSLIVLISISFQLFLIPFFGYLSDLFGRRKIVIIGSILMILAGIVLSRRNLLPGEILMSVSDSALYAPQSSIFTEIFDKRYRFTASNFSYQVASILGGSLAPVILRANQSSFLPVTLLYILVTFISVVLITETKGKKI</sequence>
<dbReference type="Proteomes" id="UP000694018">
    <property type="component" value="Chromosome"/>
</dbReference>
<name>A0A8F5BQI1_SACSH</name>
<dbReference type="RefSeq" id="WP_218266211.1">
    <property type="nucleotide sequence ID" value="NZ_CP077717.1"/>
</dbReference>
<keyword evidence="2" id="KW-0813">Transport</keyword>
<feature type="transmembrane region" description="Helical" evidence="4">
    <location>
        <begin position="314"/>
        <end position="331"/>
    </location>
</feature>
<feature type="transmembrane region" description="Helical" evidence="4">
    <location>
        <begin position="63"/>
        <end position="85"/>
    </location>
</feature>
<dbReference type="PROSITE" id="PS50850">
    <property type="entry name" value="MFS"/>
    <property type="match status" value="1"/>
</dbReference>
<dbReference type="PANTHER" id="PTHR43045">
    <property type="entry name" value="SHIKIMATE TRANSPORTER"/>
    <property type="match status" value="1"/>
</dbReference>
<evidence type="ECO:0000259" key="5">
    <source>
        <dbReference type="PROSITE" id="PS50850"/>
    </source>
</evidence>
<keyword evidence="4" id="KW-1133">Transmembrane helix</keyword>
<gene>
    <name evidence="6" type="ORF">J5U23_02340</name>
</gene>
<evidence type="ECO:0000256" key="1">
    <source>
        <dbReference type="ARBA" id="ARBA00004651"/>
    </source>
</evidence>
<dbReference type="GeneID" id="65563816"/>